<protein>
    <recommendedName>
        <fullName evidence="10">Mid2 domain-containing protein</fullName>
    </recommendedName>
</protein>
<evidence type="ECO:0000313" key="8">
    <source>
        <dbReference type="EMBL" id="KAF2872724.1"/>
    </source>
</evidence>
<dbReference type="GO" id="GO:0071944">
    <property type="term" value="C:cell periphery"/>
    <property type="evidence" value="ECO:0007669"/>
    <property type="project" value="UniProtKB-ARBA"/>
</dbReference>
<keyword evidence="2 6" id="KW-0812">Transmembrane</keyword>
<feature type="chain" id="PRO_5028942257" description="Mid2 domain-containing protein" evidence="7">
    <location>
        <begin position="23"/>
        <end position="344"/>
    </location>
</feature>
<accession>A0A7C8MME7</accession>
<evidence type="ECO:0000256" key="1">
    <source>
        <dbReference type="ARBA" id="ARBA00004167"/>
    </source>
</evidence>
<evidence type="ECO:0000256" key="7">
    <source>
        <dbReference type="SAM" id="SignalP"/>
    </source>
</evidence>
<name>A0A7C8MME7_9PLEO</name>
<feature type="compositionally biased region" description="Polar residues" evidence="5">
    <location>
        <begin position="77"/>
        <end position="96"/>
    </location>
</feature>
<dbReference type="Proteomes" id="UP000481861">
    <property type="component" value="Unassembled WGS sequence"/>
</dbReference>
<dbReference type="AlphaFoldDB" id="A0A7C8MME7"/>
<feature type="transmembrane region" description="Helical" evidence="6">
    <location>
        <begin position="188"/>
        <end position="210"/>
    </location>
</feature>
<organism evidence="8 9">
    <name type="scientific">Massariosphaeria phaeospora</name>
    <dbReference type="NCBI Taxonomy" id="100035"/>
    <lineage>
        <taxon>Eukaryota</taxon>
        <taxon>Fungi</taxon>
        <taxon>Dikarya</taxon>
        <taxon>Ascomycota</taxon>
        <taxon>Pezizomycotina</taxon>
        <taxon>Dothideomycetes</taxon>
        <taxon>Pleosporomycetidae</taxon>
        <taxon>Pleosporales</taxon>
        <taxon>Pleosporales incertae sedis</taxon>
        <taxon>Massariosphaeria</taxon>
    </lineage>
</organism>
<keyword evidence="3 6" id="KW-1133">Transmembrane helix</keyword>
<evidence type="ECO:0000256" key="3">
    <source>
        <dbReference type="ARBA" id="ARBA00022989"/>
    </source>
</evidence>
<reference evidence="8 9" key="1">
    <citation type="submission" date="2020-01" db="EMBL/GenBank/DDBJ databases">
        <authorList>
            <consortium name="DOE Joint Genome Institute"/>
            <person name="Haridas S."/>
            <person name="Albert R."/>
            <person name="Binder M."/>
            <person name="Bloem J."/>
            <person name="Labutti K."/>
            <person name="Salamov A."/>
            <person name="Andreopoulos B."/>
            <person name="Baker S.E."/>
            <person name="Barry K."/>
            <person name="Bills G."/>
            <person name="Bluhm B.H."/>
            <person name="Cannon C."/>
            <person name="Castanera R."/>
            <person name="Culley D.E."/>
            <person name="Daum C."/>
            <person name="Ezra D."/>
            <person name="Gonzalez J.B."/>
            <person name="Henrissat B."/>
            <person name="Kuo A."/>
            <person name="Liang C."/>
            <person name="Lipzen A."/>
            <person name="Lutzoni F."/>
            <person name="Magnuson J."/>
            <person name="Mondo S."/>
            <person name="Nolan M."/>
            <person name="Ohm R."/>
            <person name="Pangilinan J."/>
            <person name="Park H.-J.H."/>
            <person name="Ramirez L."/>
            <person name="Alfaro M."/>
            <person name="Sun H."/>
            <person name="Tritt A."/>
            <person name="Yoshinaga Y."/>
            <person name="Zwiers L.-H.L."/>
            <person name="Turgeon B.G."/>
            <person name="Goodwin S.B."/>
            <person name="Spatafora J.W."/>
            <person name="Crous P.W."/>
            <person name="Grigoriev I.V."/>
        </authorList>
    </citation>
    <scope>NUCLEOTIDE SEQUENCE [LARGE SCALE GENOMIC DNA]</scope>
    <source>
        <strain evidence="8 9">CBS 611.86</strain>
    </source>
</reference>
<feature type="region of interest" description="Disordered" evidence="5">
    <location>
        <begin position="263"/>
        <end position="344"/>
    </location>
</feature>
<keyword evidence="9" id="KW-1185">Reference proteome</keyword>
<evidence type="ECO:0000256" key="4">
    <source>
        <dbReference type="ARBA" id="ARBA00023136"/>
    </source>
</evidence>
<evidence type="ECO:0000256" key="5">
    <source>
        <dbReference type="SAM" id="MobiDB-lite"/>
    </source>
</evidence>
<keyword evidence="7" id="KW-0732">Signal</keyword>
<feature type="compositionally biased region" description="Low complexity" evidence="5">
    <location>
        <begin position="137"/>
        <end position="163"/>
    </location>
</feature>
<gene>
    <name evidence="8" type="ORF">BDV95DRAFT_570483</name>
</gene>
<comment type="caution">
    <text evidence="8">The sequence shown here is derived from an EMBL/GenBank/DDBJ whole genome shotgun (WGS) entry which is preliminary data.</text>
</comment>
<dbReference type="InterPro" id="IPR051694">
    <property type="entry name" value="Immunoregulatory_rcpt-like"/>
</dbReference>
<dbReference type="EMBL" id="JAADJZ010000009">
    <property type="protein sequence ID" value="KAF2872724.1"/>
    <property type="molecule type" value="Genomic_DNA"/>
</dbReference>
<evidence type="ECO:0000313" key="9">
    <source>
        <dbReference type="Proteomes" id="UP000481861"/>
    </source>
</evidence>
<dbReference type="PANTHER" id="PTHR15549">
    <property type="entry name" value="PAIRED IMMUNOGLOBULIN-LIKE TYPE 2 RECEPTOR"/>
    <property type="match status" value="1"/>
</dbReference>
<sequence>MIPAACLRLLALTSTILTVTRGSELADYPSTVEAGKIYQIKRRQVESTVDPFPQTAFLQQTNSLGIVTGQPEVVTSEPEQPTQPAIVTSQPDSVTTPPEAVTPGPSQPQIVNSSPEAETPFTSNEANSATSSPIFDSTSRPTNPTSTRSGTDASSTSSSASSTENPGNTESTAPAVAPSGGLSTGAKAGIGVGAAIGCLVLAAGGFFLGVSARRKKKTVIRDDEPGEPVAKPELDGLEKQRNEITPELGNSGAAVAVQDPHNRTWTEPGAQELYGQPYNQHPTGVGNELQGHPIANQRSELVGDPYRTELDSQQHPGVGRQGTYDNPQLIQNPWASDTADPRLR</sequence>
<evidence type="ECO:0000256" key="2">
    <source>
        <dbReference type="ARBA" id="ARBA00022692"/>
    </source>
</evidence>
<comment type="subcellular location">
    <subcellularLocation>
        <location evidence="1">Membrane</location>
        <topology evidence="1">Single-pass membrane protein</topology>
    </subcellularLocation>
</comment>
<feature type="signal peptide" evidence="7">
    <location>
        <begin position="1"/>
        <end position="22"/>
    </location>
</feature>
<proteinExistence type="predicted"/>
<evidence type="ECO:0000256" key="6">
    <source>
        <dbReference type="SAM" id="Phobius"/>
    </source>
</evidence>
<dbReference type="GO" id="GO:0016020">
    <property type="term" value="C:membrane"/>
    <property type="evidence" value="ECO:0007669"/>
    <property type="project" value="UniProtKB-SubCell"/>
</dbReference>
<evidence type="ECO:0008006" key="10">
    <source>
        <dbReference type="Google" id="ProtNLM"/>
    </source>
</evidence>
<dbReference type="OrthoDB" id="5589325at2759"/>
<feature type="region of interest" description="Disordered" evidence="5">
    <location>
        <begin position="72"/>
        <end position="177"/>
    </location>
</feature>
<keyword evidence="4 6" id="KW-0472">Membrane</keyword>
<feature type="compositionally biased region" description="Polar residues" evidence="5">
    <location>
        <begin position="107"/>
        <end position="136"/>
    </location>
</feature>
<dbReference type="PANTHER" id="PTHR15549:SF6">
    <property type="entry name" value="MID2 DOMAIN-CONTAINING PROTEIN"/>
    <property type="match status" value="1"/>
</dbReference>
<feature type="compositionally biased region" description="Polar residues" evidence="5">
    <location>
        <begin position="323"/>
        <end position="335"/>
    </location>
</feature>